<dbReference type="PIRSF" id="PIRSF003128">
    <property type="entry name" value="RecN"/>
    <property type="match status" value="1"/>
</dbReference>
<keyword evidence="4" id="KW-0547">Nucleotide-binding</keyword>
<organism evidence="11 12">
    <name type="scientific">Actinocorallia longicatena</name>
    <dbReference type="NCBI Taxonomy" id="111803"/>
    <lineage>
        <taxon>Bacteria</taxon>
        <taxon>Bacillati</taxon>
        <taxon>Actinomycetota</taxon>
        <taxon>Actinomycetes</taxon>
        <taxon>Streptosporangiales</taxon>
        <taxon>Thermomonosporaceae</taxon>
        <taxon>Actinocorallia</taxon>
    </lineage>
</organism>
<dbReference type="Pfam" id="PF02463">
    <property type="entry name" value="SMC_N"/>
    <property type="match status" value="1"/>
</dbReference>
<accession>A0ABP6QPB4</accession>
<evidence type="ECO:0000259" key="10">
    <source>
        <dbReference type="Pfam" id="PF02463"/>
    </source>
</evidence>
<comment type="similarity">
    <text evidence="2 9">Belongs to the RecN family.</text>
</comment>
<dbReference type="InterPro" id="IPR003395">
    <property type="entry name" value="RecF/RecN/SMC_N"/>
</dbReference>
<dbReference type="Gene3D" id="3.40.50.300">
    <property type="entry name" value="P-loop containing nucleotide triphosphate hydrolases"/>
    <property type="match status" value="2"/>
</dbReference>
<evidence type="ECO:0000256" key="6">
    <source>
        <dbReference type="ARBA" id="ARBA00022840"/>
    </source>
</evidence>
<dbReference type="SUPFAM" id="SSF52540">
    <property type="entry name" value="P-loop containing nucleoside triphosphate hydrolases"/>
    <property type="match status" value="1"/>
</dbReference>
<evidence type="ECO:0000313" key="12">
    <source>
        <dbReference type="Proteomes" id="UP001501237"/>
    </source>
</evidence>
<keyword evidence="7 9" id="KW-0234">DNA repair</keyword>
<protein>
    <recommendedName>
        <fullName evidence="3 9">DNA repair protein RecN</fullName>
    </recommendedName>
    <alternativeName>
        <fullName evidence="8 9">Recombination protein N</fullName>
    </alternativeName>
</protein>
<evidence type="ECO:0000256" key="3">
    <source>
        <dbReference type="ARBA" id="ARBA00021315"/>
    </source>
</evidence>
<keyword evidence="5 9" id="KW-0227">DNA damage</keyword>
<dbReference type="EMBL" id="BAAAUV010000057">
    <property type="protein sequence ID" value="GAA3243308.1"/>
    <property type="molecule type" value="Genomic_DNA"/>
</dbReference>
<sequence length="569" mass="60331">MVEEVRIQGLGVIDEAVLDLSPGFNVVTGETGAGKTMVVTSLGLLFGGRADPQRVRPGADRASVEGRIALDPSGKAITRVEEAGGELDEGSLIITRTVSGEGRSRAFLGGRSVPVSMLLTLADDLVAVHGQSDQQRLLQPGRQRASLDRYAGGRLTKPLREYSTAYQRHKEVTALLTELTTAARERAAEADMLRFGLEEIEKVDPKEGEDVELAAEDERLANADALRYASNTAHEALLGDPARMDAFADVTSLLGTARSALEAARDHDPALGVLADRLAEAGYLISDIGGELAAYTESVEADPKRLAAVQERRSVVTHLTRKYGVTVADVLTWARDAAARLTELEGDDDTIADLEAEREDLLGRLTELAAKVTAVREEAAERFSKAVTEELTALAMPHAGIVVAITPTPDFTPSGVDEVELRLAAHPGAVALPLNRGASGGELSRVMLAIEVVFAGADPVPTFVFDEVDAGVGGKAAVEIGRRLAKLARTAQVIVVTHLPQVAAFADQHLLVEKSNDGTVIRSGVTALDTDGRVRELSRMLAGLEDSELGRAHAEELLAIAATDKDGHA</sequence>
<gene>
    <name evidence="11" type="primary">recN</name>
    <name evidence="11" type="ORF">GCM10010468_81380</name>
</gene>
<name>A0ABP6QPB4_9ACTN</name>
<comment type="function">
    <text evidence="1 9">May be involved in recombinational repair of damaged DNA.</text>
</comment>
<evidence type="ECO:0000256" key="9">
    <source>
        <dbReference type="PIRNR" id="PIRNR003128"/>
    </source>
</evidence>
<dbReference type="CDD" id="cd03241">
    <property type="entry name" value="ABC_RecN"/>
    <property type="match status" value="1"/>
</dbReference>
<dbReference type="PANTHER" id="PTHR11059">
    <property type="entry name" value="DNA REPAIR PROTEIN RECN"/>
    <property type="match status" value="1"/>
</dbReference>
<evidence type="ECO:0000256" key="8">
    <source>
        <dbReference type="ARBA" id="ARBA00033408"/>
    </source>
</evidence>
<evidence type="ECO:0000256" key="5">
    <source>
        <dbReference type="ARBA" id="ARBA00022763"/>
    </source>
</evidence>
<proteinExistence type="inferred from homology"/>
<keyword evidence="12" id="KW-1185">Reference proteome</keyword>
<evidence type="ECO:0000313" key="11">
    <source>
        <dbReference type="EMBL" id="GAA3243308.1"/>
    </source>
</evidence>
<dbReference type="NCBIfam" id="TIGR00634">
    <property type="entry name" value="recN"/>
    <property type="match status" value="1"/>
</dbReference>
<reference evidence="12" key="1">
    <citation type="journal article" date="2019" name="Int. J. Syst. Evol. Microbiol.">
        <title>The Global Catalogue of Microorganisms (GCM) 10K type strain sequencing project: providing services to taxonomists for standard genome sequencing and annotation.</title>
        <authorList>
            <consortium name="The Broad Institute Genomics Platform"/>
            <consortium name="The Broad Institute Genome Sequencing Center for Infectious Disease"/>
            <person name="Wu L."/>
            <person name="Ma J."/>
        </authorList>
    </citation>
    <scope>NUCLEOTIDE SEQUENCE [LARGE SCALE GENOMIC DNA]</scope>
    <source>
        <strain evidence="12">JCM 9377</strain>
    </source>
</reference>
<evidence type="ECO:0000256" key="2">
    <source>
        <dbReference type="ARBA" id="ARBA00009441"/>
    </source>
</evidence>
<dbReference type="InterPro" id="IPR027417">
    <property type="entry name" value="P-loop_NTPase"/>
</dbReference>
<dbReference type="InterPro" id="IPR004604">
    <property type="entry name" value="DNA_recomb/repair_RecN"/>
</dbReference>
<dbReference type="PANTHER" id="PTHR11059:SF0">
    <property type="entry name" value="DNA REPAIR PROTEIN RECN"/>
    <property type="match status" value="1"/>
</dbReference>
<feature type="domain" description="RecF/RecN/SMC N-terminal" evidence="10">
    <location>
        <begin position="2"/>
        <end position="518"/>
    </location>
</feature>
<dbReference type="RefSeq" id="WP_344840106.1">
    <property type="nucleotide sequence ID" value="NZ_BAAAUV010000057.1"/>
</dbReference>
<evidence type="ECO:0000256" key="7">
    <source>
        <dbReference type="ARBA" id="ARBA00023204"/>
    </source>
</evidence>
<evidence type="ECO:0000256" key="4">
    <source>
        <dbReference type="ARBA" id="ARBA00022741"/>
    </source>
</evidence>
<comment type="caution">
    <text evidence="11">The sequence shown here is derived from an EMBL/GenBank/DDBJ whole genome shotgun (WGS) entry which is preliminary data.</text>
</comment>
<dbReference type="Proteomes" id="UP001501237">
    <property type="component" value="Unassembled WGS sequence"/>
</dbReference>
<evidence type="ECO:0000256" key="1">
    <source>
        <dbReference type="ARBA" id="ARBA00003618"/>
    </source>
</evidence>
<keyword evidence="6" id="KW-0067">ATP-binding</keyword>